<dbReference type="Pfam" id="PF25023">
    <property type="entry name" value="TEN_YD-shell"/>
    <property type="match status" value="1"/>
</dbReference>
<dbReference type="InterPro" id="IPR022385">
    <property type="entry name" value="Rhs_assc_core"/>
</dbReference>
<dbReference type="RefSeq" id="WP_067565206.1">
    <property type="nucleotide sequence ID" value="NZ_LVKL01000155.1"/>
</dbReference>
<dbReference type="EMBL" id="LSUQ01000031">
    <property type="protein sequence ID" value="OAG93539.1"/>
    <property type="molecule type" value="Genomic_DNA"/>
</dbReference>
<dbReference type="Gene3D" id="3.90.930.1">
    <property type="match status" value="1"/>
</dbReference>
<evidence type="ECO:0000256" key="3">
    <source>
        <dbReference type="SAM" id="SignalP"/>
    </source>
</evidence>
<feature type="domain" description="DUF6531" evidence="4">
    <location>
        <begin position="482"/>
        <end position="555"/>
    </location>
</feature>
<dbReference type="NCBIfam" id="TIGR03696">
    <property type="entry name" value="Rhs_assc_core"/>
    <property type="match status" value="1"/>
</dbReference>
<evidence type="ECO:0000259" key="4">
    <source>
        <dbReference type="Pfam" id="PF20148"/>
    </source>
</evidence>
<dbReference type="CDD" id="cd12871">
    <property type="entry name" value="Bacuni_01323_like"/>
    <property type="match status" value="1"/>
</dbReference>
<evidence type="ECO:0000256" key="1">
    <source>
        <dbReference type="ARBA" id="ARBA00022737"/>
    </source>
</evidence>
<dbReference type="OrthoDB" id="41445at2"/>
<dbReference type="InterPro" id="IPR031325">
    <property type="entry name" value="RHS_repeat"/>
</dbReference>
<dbReference type="Proteomes" id="UP000077421">
    <property type="component" value="Unassembled WGS sequence"/>
</dbReference>
<organism evidence="6 7">
    <name type="scientific">Ferroacidibacillus organovorans</name>
    <dbReference type="NCBI Taxonomy" id="1765683"/>
    <lineage>
        <taxon>Bacteria</taxon>
        <taxon>Bacillati</taxon>
        <taxon>Bacillota</taxon>
        <taxon>Bacilli</taxon>
        <taxon>Bacillales</taxon>
        <taxon>Alicyclobacillaceae</taxon>
        <taxon>Ferroacidibacillus</taxon>
    </lineage>
</organism>
<dbReference type="PANTHER" id="PTHR32305:SF15">
    <property type="entry name" value="PROTEIN RHSA-RELATED"/>
    <property type="match status" value="1"/>
</dbReference>
<dbReference type="NCBIfam" id="NF033679">
    <property type="entry name" value="DNRLRE_dom"/>
    <property type="match status" value="1"/>
</dbReference>
<evidence type="ECO:0008006" key="8">
    <source>
        <dbReference type="Google" id="ProtNLM"/>
    </source>
</evidence>
<feature type="signal peptide" evidence="3">
    <location>
        <begin position="1"/>
        <end position="35"/>
    </location>
</feature>
<dbReference type="Gene3D" id="2.180.10.10">
    <property type="entry name" value="RHS repeat-associated core"/>
    <property type="match status" value="2"/>
</dbReference>
<keyword evidence="1" id="KW-0677">Repeat</keyword>
<dbReference type="InterPro" id="IPR050708">
    <property type="entry name" value="T6SS_VgrG/RHS"/>
</dbReference>
<dbReference type="InterPro" id="IPR045351">
    <property type="entry name" value="DUF6531"/>
</dbReference>
<reference evidence="6 7" key="1">
    <citation type="submission" date="2016-02" db="EMBL/GenBank/DDBJ databases">
        <title>Draft genome sequence of Acidibacillus ferrooxidans SLC66.</title>
        <authorList>
            <person name="Oliveira G."/>
            <person name="Nancucheo I."/>
            <person name="Dall'Agnol H."/>
            <person name="Johnson B."/>
            <person name="Oliveira R."/>
            <person name="Nunes G.L."/>
            <person name="Tzotzos G."/>
            <person name="Orellana S.C."/>
            <person name="Salim A.C."/>
            <person name="Araujo F.M."/>
        </authorList>
    </citation>
    <scope>NUCLEOTIDE SEQUENCE [LARGE SCALE GENOMIC DNA]</scope>
    <source>
        <strain evidence="6 7">SLC66</strain>
    </source>
</reference>
<protein>
    <recommendedName>
        <fullName evidence="8">CBM-cenC domain-containing protein</fullName>
    </recommendedName>
</protein>
<keyword evidence="3" id="KW-0732">Signal</keyword>
<feature type="region of interest" description="Disordered" evidence="2">
    <location>
        <begin position="1410"/>
        <end position="1429"/>
    </location>
</feature>
<accession>A0A853KBN4</accession>
<evidence type="ECO:0000313" key="7">
    <source>
        <dbReference type="Proteomes" id="UP000077421"/>
    </source>
</evidence>
<dbReference type="Pfam" id="PF20148">
    <property type="entry name" value="DUF6531"/>
    <property type="match status" value="1"/>
</dbReference>
<dbReference type="Gene3D" id="2.60.120.260">
    <property type="entry name" value="Galactose-binding domain-like"/>
    <property type="match status" value="3"/>
</dbReference>
<gene>
    <name evidence="6" type="ORF">AYW79_10215</name>
</gene>
<name>A0A853KBN4_9BACL</name>
<sequence length="2103" mass="222439">MKSSVVKFSKHTKGFRRYLLAIASAVLFLSPTASALAATVPIVGHDWQANLRAGPPSASVELMQYRTSRSQTFLNPNDSFTTKLYPIPVFYRDASGHWQPINNSLTPNNASKFTNQAGPLHATFPQTLANGAAIAVSPGGNPNEFEMSLIGETETAPATVKGNSISYPNVHPGVDLSYAMQADHVKESIILHSATAPTTFSFLLHAPGITFSQLQDGSIVGKNAQGNSLYTIPAPFMTDAHGAMSKAVTSALSTNSRGDTVLTVSANATWLADPARAYPVTIDPSVSVTPIGSNVMNSSIASGYPTASYDSDSHLYVGYAFGYDILRGLVEFQDLPNLLAGGTSATITNASLYLYQDSASTGGLAVQVLPITQSWQPSSVSYNQQPSVGSVLDTESQATSDVSSSSPYVGDWVFNVTSAIQSEYADQSPNFGLELRAQNESSATTDAWFASGYNATEPLPSLNITYTVNPVGSDAAWMHSSDGVNYAGGNLSLPFVDLNTPGRGPEVSITRTFNSKNLSVNEGFGNGWSSNVLMHLNVSSLPGPILFTDATGAVHVLAPTGVNTWADAGSEHETLTQNSNGTFTLSQLDGMTLQFTSMGQLSAIQQEEQNGSTQSVTFGYTGNQLSTITDASGRIWHVTYNSSGLISQITDPSSRTATYSYDASGNLTSAVTSPASGTTGDVTSTTSYAYSSTNPELTVTDPDGNQTTYDWNSSGVVSSVSRTVEGTTATTSYAWGTVPSGQTDAGDEEVTVTDPVGHTSEYVTNADGNVVETIVNPGGSPSYTTSYTWDGNNDHTGITDPNGHSVQALYNSNGDLTQFTDARGVTSNYAYGSLDNAKGANNSNGATTHAAYNGTLVTDGIDAAGNDTMVTYGQNGNPTAVTAPEGLGNNLIPNSDFALVDPTTSLPMDWENATSGVTVDTNAADAIRGSTSLEINATTAASDRMSQSIAVTAGETYNLSAYIRTSGVTNDQSGYGAGISAFWLNSSGALVSAQYAIMNNTGTVDWTRKYAELTAPAGATQLQLSGALYGAGIVWFDGMQLEPVASSPNLLLNTSFVDNPSGSVMPENWDTSTLRASSDGLDLSNEDNGFPSLLVNGDGAAKSFSQTINAPQYAIGGFLLSGSSKQSGATANYTVTATVTYTDTTTSSMSLTFSDTASGWQTQSVPVPVTSGKTIQSVTVTGDFSNESTGSQAWFNDIKLRVLPQLSSFSAYNFVQNPGFAFNYQGGTLPDDWKDLQTGTGTPSWSQTESYDAQGHSLEIHPGTSGSTEEVANDGLAPYKSYAHYAADGYIHTEGLASDSAYIALQALSSSGGVLATYPSGKVGHSQANSQGNVPWTHVIVDVPAAQLPNGTVSVRVVLCQDADVSGGSGNGNSYFDDIRLSSWDLSTHYAYDSADNYVTSVTDPNGNTTTFTPNANTGFDTSVTDPLGNQTTYTSNKFDETTGTTLPTGATFSYGYDANGNLTSVSDPNGHAVQYGYNALSQVTQYTETVGGTALTTGFHHNGDGQMTEIDNPNTTSTTFGYNAAGQLDSTSYYNSAGLADQWGFSYDGVGNLTQMQENTATSPTTYGYDPNNHLTSVSEPVSGGGADTQQWTLDPSGNPTSIHYQLGSSTGPSWTLSNAYDIASRLTSLQDGNRTQSFEYDDHGNVVKITDEPTGEAQYAQSESFTYDPADHISHVVSLVSNTDLSYTDDADGRVTKITNNLTGASVTFTYNAIGELTQETTWDGRTITYGYDSDGNRTSMSVTQNGTTTTTNYGYDPEQNRLTSITTGSNAAQSVTYDNAGNTLSDGTNTYTWNAANELASVTHAATTYNYTYDGLGRRVTAYGYTYHYNGLSDQIAYITDANNNLVARFSYGANGLPAYMTMVSGGSTYVYRYIYDGQGDVIGLVDVTTGSATVGQEVVTYGYDAWGNEIPSLTTDTSGTNAGTINPFTYRGYVYDSQTGLYYLNARYYNPVTGRFLSEDPIGPNASAVLSYNEYVYAGNNPISNVDPTGMLTWQQAETAVREATGGISKAFRSQETNAVRIVDSYTEGVAYEVKTGYTVASKFVRKQVAKDVQLMKEDVVKSVKWVFTRSDRTGKIGPNDPLKKILDEGGIETEFLDG</sequence>
<proteinExistence type="predicted"/>
<dbReference type="Pfam" id="PF05593">
    <property type="entry name" value="RHS_repeat"/>
    <property type="match status" value="2"/>
</dbReference>
<feature type="chain" id="PRO_5038788432" description="CBM-cenC domain-containing protein" evidence="3">
    <location>
        <begin position="36"/>
        <end position="2103"/>
    </location>
</feature>
<evidence type="ECO:0000256" key="2">
    <source>
        <dbReference type="SAM" id="MobiDB-lite"/>
    </source>
</evidence>
<evidence type="ECO:0000313" key="6">
    <source>
        <dbReference type="EMBL" id="OAG93539.1"/>
    </source>
</evidence>
<dbReference type="InterPro" id="IPR006530">
    <property type="entry name" value="YD"/>
</dbReference>
<dbReference type="NCBIfam" id="TIGR01643">
    <property type="entry name" value="YD_repeat_2x"/>
    <property type="match status" value="5"/>
</dbReference>
<dbReference type="InterPro" id="IPR056823">
    <property type="entry name" value="TEN-like_YD-shell"/>
</dbReference>
<dbReference type="PANTHER" id="PTHR32305">
    <property type="match status" value="1"/>
</dbReference>
<feature type="domain" description="Teneurin-like YD-shell" evidence="5">
    <location>
        <begin position="1688"/>
        <end position="1987"/>
    </location>
</feature>
<comment type="caution">
    <text evidence="6">The sequence shown here is derived from an EMBL/GenBank/DDBJ whole genome shotgun (WGS) entry which is preliminary data.</text>
</comment>
<evidence type="ECO:0000259" key="5">
    <source>
        <dbReference type="Pfam" id="PF25023"/>
    </source>
</evidence>